<accession>A0A8K0SBI3</accession>
<proteinExistence type="predicted"/>
<organism evidence="2 3">
    <name type="scientific">Fusarium tricinctum</name>
    <dbReference type="NCBI Taxonomy" id="61284"/>
    <lineage>
        <taxon>Eukaryota</taxon>
        <taxon>Fungi</taxon>
        <taxon>Dikarya</taxon>
        <taxon>Ascomycota</taxon>
        <taxon>Pezizomycotina</taxon>
        <taxon>Sordariomycetes</taxon>
        <taxon>Hypocreomycetidae</taxon>
        <taxon>Hypocreales</taxon>
        <taxon>Nectriaceae</taxon>
        <taxon>Fusarium</taxon>
        <taxon>Fusarium tricinctum species complex</taxon>
    </lineage>
</organism>
<keyword evidence="3" id="KW-1185">Reference proteome</keyword>
<evidence type="ECO:0000313" key="2">
    <source>
        <dbReference type="EMBL" id="KAH7263665.1"/>
    </source>
</evidence>
<evidence type="ECO:0000313" key="3">
    <source>
        <dbReference type="Proteomes" id="UP000813427"/>
    </source>
</evidence>
<gene>
    <name evidence="2" type="ORF">BKA59DRAFT_541068</name>
</gene>
<keyword evidence="2" id="KW-0418">Kinase</keyword>
<dbReference type="PANTHER" id="PTHR24359:SF1">
    <property type="entry name" value="INHIBITOR OF NUCLEAR FACTOR KAPPA-B KINASE EPSILON SUBUNIT HOMOLOG 1-RELATED"/>
    <property type="match status" value="1"/>
</dbReference>
<feature type="domain" description="Protein kinase" evidence="1">
    <location>
        <begin position="182"/>
        <end position="516"/>
    </location>
</feature>
<dbReference type="SUPFAM" id="SSF56112">
    <property type="entry name" value="Protein kinase-like (PK-like)"/>
    <property type="match status" value="1"/>
</dbReference>
<comment type="caution">
    <text evidence="2">The sequence shown here is derived from an EMBL/GenBank/DDBJ whole genome shotgun (WGS) entry which is preliminary data.</text>
</comment>
<dbReference type="Gene3D" id="1.10.510.10">
    <property type="entry name" value="Transferase(Phosphotransferase) domain 1"/>
    <property type="match status" value="1"/>
</dbReference>
<reference evidence="2" key="1">
    <citation type="journal article" date="2021" name="Nat. Commun.">
        <title>Genetic determinants of endophytism in the Arabidopsis root mycobiome.</title>
        <authorList>
            <person name="Mesny F."/>
            <person name="Miyauchi S."/>
            <person name="Thiergart T."/>
            <person name="Pickel B."/>
            <person name="Atanasova L."/>
            <person name="Karlsson M."/>
            <person name="Huettel B."/>
            <person name="Barry K.W."/>
            <person name="Haridas S."/>
            <person name="Chen C."/>
            <person name="Bauer D."/>
            <person name="Andreopoulos W."/>
            <person name="Pangilinan J."/>
            <person name="LaButti K."/>
            <person name="Riley R."/>
            <person name="Lipzen A."/>
            <person name="Clum A."/>
            <person name="Drula E."/>
            <person name="Henrissat B."/>
            <person name="Kohler A."/>
            <person name="Grigoriev I.V."/>
            <person name="Martin F.M."/>
            <person name="Hacquard S."/>
        </authorList>
    </citation>
    <scope>NUCLEOTIDE SEQUENCE</scope>
    <source>
        <strain evidence="2">MPI-SDFR-AT-0068</strain>
    </source>
</reference>
<dbReference type="OrthoDB" id="1046782at2759"/>
<dbReference type="EMBL" id="JAGPXF010000001">
    <property type="protein sequence ID" value="KAH7263665.1"/>
    <property type="molecule type" value="Genomic_DNA"/>
</dbReference>
<dbReference type="InterPro" id="IPR000719">
    <property type="entry name" value="Prot_kinase_dom"/>
</dbReference>
<evidence type="ECO:0000259" key="1">
    <source>
        <dbReference type="PROSITE" id="PS50011"/>
    </source>
</evidence>
<name>A0A8K0SBI3_9HYPO</name>
<dbReference type="CDD" id="cd00180">
    <property type="entry name" value="PKc"/>
    <property type="match status" value="1"/>
</dbReference>
<dbReference type="PANTHER" id="PTHR24359">
    <property type="entry name" value="SERINE/THREONINE-PROTEIN KINASE SBK1"/>
    <property type="match status" value="1"/>
</dbReference>
<dbReference type="SMART" id="SM00220">
    <property type="entry name" value="S_TKc"/>
    <property type="match status" value="1"/>
</dbReference>
<dbReference type="Proteomes" id="UP000813427">
    <property type="component" value="Unassembled WGS sequence"/>
</dbReference>
<dbReference type="GO" id="GO:0005524">
    <property type="term" value="F:ATP binding"/>
    <property type="evidence" value="ECO:0007669"/>
    <property type="project" value="InterPro"/>
</dbReference>
<dbReference type="Pfam" id="PF00069">
    <property type="entry name" value="Pkinase"/>
    <property type="match status" value="1"/>
</dbReference>
<sequence>MVVTSTSQESLVSLRDIMQRAKVRAQPDGTKHFLPSGELHRICTRENVLNELKKEFHHDAANSFTRWIFDDFESGSKSDPQALAVFGILVMSGDLNKLVRFVENSITDANLPLVWDGETLLTQNGCILNDLRQPGCCFMDDEDRFQAEFYREQWEILPPVLSKADMKQDDWPAFHSHAILPWTYMESKRKSMFSDVYKVRIHKNNHASSEHEHEEFALKILKSDDATDFEFKQELYALKKVSSEPHVLELHAAFKHGDRPCLLFKWAQGGSLSELMEMNPYELRLSGTQLYEWIVLQMTGLAEGLCGMHDAHDDLSRWCIDGKEDFYGIHGDVKPDNILRFTDRDPAGRLVLSDFGLTRFHTKASRSHRRGNGPVSPTYASPEHNDYICGVSRRSDVWALGCVYTEMLTWAIQGPEAHKLYECARLSEDDVGRQKGTWHMDRFFGIDFSERDLSGALGRRFLKKAVIDFIQTNKDMADRLGPQGVRINEILDFVGHEMLDVDYTRRATCDKVYRFLVSVREKMVVED</sequence>
<dbReference type="GO" id="GO:0004674">
    <property type="term" value="F:protein serine/threonine kinase activity"/>
    <property type="evidence" value="ECO:0007669"/>
    <property type="project" value="TreeGrafter"/>
</dbReference>
<dbReference type="AlphaFoldDB" id="A0A8K0SBI3"/>
<protein>
    <submittedName>
        <fullName evidence="2">Kinase-like domain-containing protein</fullName>
    </submittedName>
</protein>
<keyword evidence="2" id="KW-0808">Transferase</keyword>
<dbReference type="InterPro" id="IPR011009">
    <property type="entry name" value="Kinase-like_dom_sf"/>
</dbReference>
<dbReference type="PROSITE" id="PS50011">
    <property type="entry name" value="PROTEIN_KINASE_DOM"/>
    <property type="match status" value="1"/>
</dbReference>